<dbReference type="SUPFAM" id="SSF102114">
    <property type="entry name" value="Radical SAM enzymes"/>
    <property type="match status" value="1"/>
</dbReference>
<dbReference type="RefSeq" id="WP_011714860.1">
    <property type="nucleotide sequence ID" value="NC_008576.1"/>
</dbReference>
<dbReference type="Pfam" id="PF13186">
    <property type="entry name" value="SPASM"/>
    <property type="match status" value="1"/>
</dbReference>
<dbReference type="PANTHER" id="PTHR11228:SF7">
    <property type="entry name" value="PQQA PEPTIDE CYCLASE"/>
    <property type="match status" value="1"/>
</dbReference>
<protein>
    <recommendedName>
        <fullName evidence="1">4Fe4S-binding SPASM domain-containing protein</fullName>
    </recommendedName>
</protein>
<dbReference type="CDD" id="cd21109">
    <property type="entry name" value="SPASM"/>
    <property type="match status" value="1"/>
</dbReference>
<dbReference type="AlphaFoldDB" id="A0LCV8"/>
<proteinExistence type="predicted"/>
<keyword evidence="3" id="KW-1185">Reference proteome</keyword>
<dbReference type="EMBL" id="CP000471">
    <property type="protein sequence ID" value="ABK45801.1"/>
    <property type="molecule type" value="Genomic_DNA"/>
</dbReference>
<evidence type="ECO:0000313" key="2">
    <source>
        <dbReference type="EMBL" id="ABK45801.1"/>
    </source>
</evidence>
<dbReference type="eggNOG" id="COG0535">
    <property type="taxonomic scope" value="Bacteria"/>
</dbReference>
<dbReference type="Gene3D" id="3.20.20.70">
    <property type="entry name" value="Aldolase class I"/>
    <property type="match status" value="1"/>
</dbReference>
<feature type="domain" description="4Fe4S-binding SPASM" evidence="1">
    <location>
        <begin position="394"/>
        <end position="461"/>
    </location>
</feature>
<dbReference type="OrthoDB" id="5288924at2"/>
<accession>A0LCV8</accession>
<dbReference type="STRING" id="156889.Mmc1_3312"/>
<dbReference type="InterPro" id="IPR011990">
    <property type="entry name" value="TPR-like_helical_dom_sf"/>
</dbReference>
<dbReference type="KEGG" id="mgm:Mmc1_3312"/>
<reference evidence="2 3" key="2">
    <citation type="journal article" date="2012" name="Int. J. Syst. Evol. Microbiol.">
        <title>Magnetococcus marinus gen. nov., sp. nov., a marine, magnetotactic bacterium that represents a novel lineage (Magnetococcaceae fam. nov.; Magnetococcales ord. nov.) at the base of the Alphaproteobacteria.</title>
        <authorList>
            <person name="Bazylinski D.A."/>
            <person name="Williams T.J."/>
            <person name="Lefevre C.T."/>
            <person name="Berg R.J."/>
            <person name="Zhang C.L."/>
            <person name="Bowser S.S."/>
            <person name="Dean A.J."/>
            <person name="Beveridge T.J."/>
        </authorList>
    </citation>
    <scope>NUCLEOTIDE SEQUENCE [LARGE SCALE GENOMIC DNA]</scope>
    <source>
        <strain evidence="3">ATCC BAA-1437 / JCM 17883 / MC-1</strain>
    </source>
</reference>
<dbReference type="Proteomes" id="UP000002586">
    <property type="component" value="Chromosome"/>
</dbReference>
<gene>
    <name evidence="2" type="ordered locus">Mmc1_3312</name>
</gene>
<dbReference type="InterPro" id="IPR023885">
    <property type="entry name" value="4Fe4S-binding_SPASM_dom"/>
</dbReference>
<sequence>MALVHKAEAHDGMPASMQREPAQPYTQRMAHLIAVGNLAQAKVDSRRLLETESHNLHAIYTLGYLYCAQGNLLSGLNSWQDLVELLHDHEQLLYLQPQQLLFLQSFCGQLLQVCGEVNHLVTLQSNPELHHALCSMGYRTARTSMNLRNALGDPVVKEDPEVRFLERLKPYRDRSGRSRFHYRPPSPPALQVEPTNQGLGTLHRLGEMSRTQGVLALTTFEQALSSWDGACHQLSLAYLPQAEVVTQVVLKGALHLQAVGEPLLHPQLDQLITMAKAKGARVHLRTNAVLLADAAIRQRLLLAPPDTLQIAPDGTCAAEVDAIHGPGAWTRMLEGLTLLRQERNTLHLNDAMLITLVLDAHYEAGSPLLLESLANLVDRIEPAAVNYENATPKCREPFYQLNLLWDGTLIPCSKDINARMPLGSVQQQGVDMIWNGLTATDHAEDLLLNRLESHSQCHSCHDSHD</sequence>
<organism evidence="2 3">
    <name type="scientific">Magnetococcus marinus (strain ATCC BAA-1437 / JCM 17883 / MC-1)</name>
    <dbReference type="NCBI Taxonomy" id="156889"/>
    <lineage>
        <taxon>Bacteria</taxon>
        <taxon>Pseudomonadati</taxon>
        <taxon>Pseudomonadota</taxon>
        <taxon>Magnetococcia</taxon>
        <taxon>Magnetococcales</taxon>
        <taxon>Magnetococcaceae</taxon>
        <taxon>Magnetococcus</taxon>
    </lineage>
</organism>
<dbReference type="InterPro" id="IPR058240">
    <property type="entry name" value="rSAM_sf"/>
</dbReference>
<evidence type="ECO:0000259" key="1">
    <source>
        <dbReference type="Pfam" id="PF13186"/>
    </source>
</evidence>
<reference evidence="3" key="1">
    <citation type="journal article" date="2009" name="Appl. Environ. Microbiol.">
        <title>Complete genome sequence of the chemolithoautotrophic marine magnetotactic coccus strain MC-1.</title>
        <authorList>
            <person name="Schubbe S."/>
            <person name="Williams T.J."/>
            <person name="Xie G."/>
            <person name="Kiss H.E."/>
            <person name="Brettin T.S."/>
            <person name="Martinez D."/>
            <person name="Ross C.A."/>
            <person name="Schuler D."/>
            <person name="Cox B.L."/>
            <person name="Nealson K.H."/>
            <person name="Bazylinski D.A."/>
        </authorList>
    </citation>
    <scope>NUCLEOTIDE SEQUENCE [LARGE SCALE GENOMIC DNA]</scope>
    <source>
        <strain evidence="3">ATCC BAA-1437 / JCM 17883 / MC-1</strain>
    </source>
</reference>
<dbReference type="InterPro" id="IPR013785">
    <property type="entry name" value="Aldolase_TIM"/>
</dbReference>
<dbReference type="PANTHER" id="PTHR11228">
    <property type="entry name" value="RADICAL SAM DOMAIN PROTEIN"/>
    <property type="match status" value="1"/>
</dbReference>
<dbReference type="InterPro" id="IPR050377">
    <property type="entry name" value="Radical_SAM_PqqE_MftC-like"/>
</dbReference>
<evidence type="ECO:0000313" key="3">
    <source>
        <dbReference type="Proteomes" id="UP000002586"/>
    </source>
</evidence>
<name>A0LCV8_MAGMM</name>
<dbReference type="SUPFAM" id="SSF48452">
    <property type="entry name" value="TPR-like"/>
    <property type="match status" value="1"/>
</dbReference>
<dbReference type="HOGENOM" id="CLU_587673_0_0_5"/>